<organism evidence="6 7">
    <name type="scientific">Varanus komodoensis</name>
    <name type="common">Komodo dragon</name>
    <dbReference type="NCBI Taxonomy" id="61221"/>
    <lineage>
        <taxon>Eukaryota</taxon>
        <taxon>Metazoa</taxon>
        <taxon>Chordata</taxon>
        <taxon>Craniata</taxon>
        <taxon>Vertebrata</taxon>
        <taxon>Euteleostomi</taxon>
        <taxon>Lepidosauria</taxon>
        <taxon>Squamata</taxon>
        <taxon>Bifurcata</taxon>
        <taxon>Unidentata</taxon>
        <taxon>Episquamata</taxon>
        <taxon>Toxicofera</taxon>
        <taxon>Anguimorpha</taxon>
        <taxon>Paleoanguimorpha</taxon>
        <taxon>Varanoidea</taxon>
        <taxon>Varanidae</taxon>
        <taxon>Varanus</taxon>
    </lineage>
</organism>
<evidence type="ECO:0000256" key="1">
    <source>
        <dbReference type="ARBA" id="ARBA00022729"/>
    </source>
</evidence>
<dbReference type="Ensembl" id="ENSVKKT00000028661.1">
    <property type="protein sequence ID" value="ENSVKKP00000027988.1"/>
    <property type="gene ID" value="ENSVKKG00000018144.1"/>
</dbReference>
<dbReference type="GO" id="GO:0005576">
    <property type="term" value="C:extracellular region"/>
    <property type="evidence" value="ECO:0007669"/>
    <property type="project" value="TreeGrafter"/>
</dbReference>
<dbReference type="InterPro" id="IPR050969">
    <property type="entry name" value="Dev_Signal_Modulators"/>
</dbReference>
<proteinExistence type="predicted"/>
<dbReference type="PANTHER" id="PTHR14949">
    <property type="entry name" value="EGF-LIKE-DOMAIN, MULTIPLE 7, 8"/>
    <property type="match status" value="1"/>
</dbReference>
<evidence type="ECO:0000259" key="5">
    <source>
        <dbReference type="Pfam" id="PF25776"/>
    </source>
</evidence>
<dbReference type="GO" id="GO:0009986">
    <property type="term" value="C:cell surface"/>
    <property type="evidence" value="ECO:0007669"/>
    <property type="project" value="TreeGrafter"/>
</dbReference>
<dbReference type="PANTHER" id="PTHR14949:SF53">
    <property type="entry name" value="VON WILLEBRAND FACTOR D AND EGF DOMAIN-CONTAINING PROTEIN"/>
    <property type="match status" value="1"/>
</dbReference>
<evidence type="ECO:0000256" key="2">
    <source>
        <dbReference type="ARBA" id="ARBA00023157"/>
    </source>
</evidence>
<dbReference type="InterPro" id="IPR057885">
    <property type="entry name" value="Ig_VWDE"/>
</dbReference>
<evidence type="ECO:0000256" key="3">
    <source>
        <dbReference type="SAM" id="MobiDB-lite"/>
    </source>
</evidence>
<sequence length="363" mass="40846">MESHISVCISCVLVIYPLLFEEGHLSLECLPDGHQILHNPYRSTDFDSTQLQQSAIQDLICDHSLESGWYRFLLFDKQAEMPTKCVEMNHCGTQAPVWLSLRDSESMPRPGEIKRLTACATWQFFFTTMDCCLFRIPVSVRNCGAFFVYLLQPTQGCMGYCSEVISDAKLQDCQPGETETETSCNGKLSPSQLPLPSPAPPSTPEIVAELLEGSIFLRCTFDVPSINTTVGFIVSWSRLSPEGIKEELKQETTVQAFSLLELDGINIRLGDRIYCGSSTFFLENPEIQSSFIESKEFFVGIKLIPEAFTISEDGKEYKLTIESKIPIPCPQASPLENDCKISLKLNTVEEGNFYLFFFKWIVP</sequence>
<feature type="region of interest" description="Disordered" evidence="3">
    <location>
        <begin position="181"/>
        <end position="201"/>
    </location>
</feature>
<dbReference type="InterPro" id="IPR057774">
    <property type="entry name" value="D8C_UMOD/GP2/OIT3-like"/>
</dbReference>
<dbReference type="Pfam" id="PF23283">
    <property type="entry name" value="D8C_UMOD"/>
    <property type="match status" value="1"/>
</dbReference>
<keyword evidence="2" id="KW-1015">Disulfide bond</keyword>
<dbReference type="GO" id="GO:0005102">
    <property type="term" value="F:signaling receptor binding"/>
    <property type="evidence" value="ECO:0007669"/>
    <property type="project" value="TreeGrafter"/>
</dbReference>
<dbReference type="AlphaFoldDB" id="A0A8D2Q8S7"/>
<evidence type="ECO:0000313" key="7">
    <source>
        <dbReference type="Proteomes" id="UP000694545"/>
    </source>
</evidence>
<reference evidence="6" key="2">
    <citation type="submission" date="2025-09" db="UniProtKB">
        <authorList>
            <consortium name="Ensembl"/>
        </authorList>
    </citation>
    <scope>IDENTIFICATION</scope>
</reference>
<accession>A0A8D2Q8S7</accession>
<protein>
    <recommendedName>
        <fullName evidence="8">von Willebrand factor D and EGF domain-containing protein</fullName>
    </recommendedName>
</protein>
<name>A0A8D2Q8S7_VARKO</name>
<evidence type="ECO:0000259" key="4">
    <source>
        <dbReference type="Pfam" id="PF23283"/>
    </source>
</evidence>
<feature type="domain" description="UMOD/GP2/OIT3-like D8C" evidence="4">
    <location>
        <begin position="70"/>
        <end position="161"/>
    </location>
</feature>
<evidence type="ECO:0008006" key="8">
    <source>
        <dbReference type="Google" id="ProtNLM"/>
    </source>
</evidence>
<dbReference type="OMA" id="YSFVFFW"/>
<evidence type="ECO:0000313" key="6">
    <source>
        <dbReference type="Ensembl" id="ENSVKKP00000027988.1"/>
    </source>
</evidence>
<keyword evidence="7" id="KW-1185">Reference proteome</keyword>
<dbReference type="Pfam" id="PF25776">
    <property type="entry name" value="Ig_VWDE"/>
    <property type="match status" value="1"/>
</dbReference>
<dbReference type="Proteomes" id="UP000694545">
    <property type="component" value="Unplaced"/>
</dbReference>
<reference evidence="6" key="1">
    <citation type="submission" date="2025-08" db="UniProtKB">
        <authorList>
            <consortium name="Ensembl"/>
        </authorList>
    </citation>
    <scope>IDENTIFICATION</scope>
</reference>
<feature type="domain" description="VWDE-like Ig-like" evidence="5">
    <location>
        <begin position="197"/>
        <end position="298"/>
    </location>
</feature>
<keyword evidence="1" id="KW-0732">Signal</keyword>